<dbReference type="PRINTS" id="PR00990">
    <property type="entry name" value="RIBOKINASE"/>
</dbReference>
<dbReference type="PROSITE" id="PS00584">
    <property type="entry name" value="PFKB_KINASES_2"/>
    <property type="match status" value="1"/>
</dbReference>
<dbReference type="PANTHER" id="PTHR10584">
    <property type="entry name" value="SUGAR KINASE"/>
    <property type="match status" value="1"/>
</dbReference>
<feature type="domain" description="Carbohydrate kinase PfkB" evidence="13">
    <location>
        <begin position="1"/>
        <end position="295"/>
    </location>
</feature>
<evidence type="ECO:0000313" key="14">
    <source>
        <dbReference type="EMBL" id="GBG94058.1"/>
    </source>
</evidence>
<dbReference type="Gene3D" id="3.40.1190.20">
    <property type="match status" value="1"/>
</dbReference>
<feature type="binding site" evidence="12">
    <location>
        <position position="293"/>
    </location>
    <ligand>
        <name>K(+)</name>
        <dbReference type="ChEBI" id="CHEBI:29103"/>
    </ligand>
</feature>
<evidence type="ECO:0000256" key="9">
    <source>
        <dbReference type="ARBA" id="ARBA00022842"/>
    </source>
</evidence>
<keyword evidence="5 12" id="KW-0479">Metal-binding</keyword>
<comment type="subunit">
    <text evidence="12">Homodimer.</text>
</comment>
<keyword evidence="6 12" id="KW-0547">Nucleotide-binding</keyword>
<evidence type="ECO:0000256" key="3">
    <source>
        <dbReference type="ARBA" id="ARBA00016943"/>
    </source>
</evidence>
<keyword evidence="12" id="KW-0963">Cytoplasm</keyword>
<dbReference type="InterPro" id="IPR011611">
    <property type="entry name" value="PfkB_dom"/>
</dbReference>
<feature type="binding site" evidence="12">
    <location>
        <position position="247"/>
    </location>
    <ligand>
        <name>K(+)</name>
        <dbReference type="ChEBI" id="CHEBI:29103"/>
    </ligand>
</feature>
<keyword evidence="9 12" id="KW-0460">Magnesium</keyword>
<dbReference type="InterPro" id="IPR002139">
    <property type="entry name" value="Ribo/fructo_kinase"/>
</dbReference>
<feature type="binding site" evidence="12">
    <location>
        <position position="253"/>
    </location>
    <ligand>
        <name>substrate</name>
    </ligand>
</feature>
<proteinExistence type="inferred from homology"/>
<dbReference type="CDD" id="cd01174">
    <property type="entry name" value="ribokinase"/>
    <property type="match status" value="1"/>
</dbReference>
<dbReference type="NCBIfam" id="TIGR02152">
    <property type="entry name" value="D_ribokin_bact"/>
    <property type="match status" value="1"/>
</dbReference>
<dbReference type="AlphaFoldDB" id="A0A401IR99"/>
<feature type="binding site" evidence="12">
    <location>
        <begin position="252"/>
        <end position="253"/>
    </location>
    <ligand>
        <name>ATP</name>
        <dbReference type="ChEBI" id="CHEBI:30616"/>
    </ligand>
</feature>
<comment type="pathway">
    <text evidence="12">Carbohydrate metabolism; D-ribose degradation; D-ribose 5-phosphate from beta-D-ribopyranose: step 2/2.</text>
</comment>
<keyword evidence="8 12" id="KW-0067">ATP-binding</keyword>
<feature type="active site" description="Proton acceptor" evidence="12">
    <location>
        <position position="253"/>
    </location>
</feature>
<feature type="binding site" evidence="12">
    <location>
        <position position="289"/>
    </location>
    <ligand>
        <name>K(+)</name>
        <dbReference type="ChEBI" id="CHEBI:29103"/>
    </ligand>
</feature>
<feature type="binding site" evidence="12">
    <location>
        <begin position="11"/>
        <end position="13"/>
    </location>
    <ligand>
        <name>substrate</name>
    </ligand>
</feature>
<keyword evidence="11 12" id="KW-0119">Carbohydrate metabolism</keyword>
<evidence type="ECO:0000256" key="7">
    <source>
        <dbReference type="ARBA" id="ARBA00022777"/>
    </source>
</evidence>
<dbReference type="GO" id="GO:0019303">
    <property type="term" value="P:D-ribose catabolic process"/>
    <property type="evidence" value="ECO:0007669"/>
    <property type="project" value="UniProtKB-UniRule"/>
</dbReference>
<keyword evidence="10 12" id="KW-0630">Potassium</keyword>
<evidence type="ECO:0000256" key="2">
    <source>
        <dbReference type="ARBA" id="ARBA00012035"/>
    </source>
</evidence>
<feature type="binding site" evidence="12">
    <location>
        <begin position="39"/>
        <end position="43"/>
    </location>
    <ligand>
        <name>substrate</name>
    </ligand>
</feature>
<dbReference type="GO" id="GO:0004747">
    <property type="term" value="F:ribokinase activity"/>
    <property type="evidence" value="ECO:0007669"/>
    <property type="project" value="UniProtKB-UniRule"/>
</dbReference>
<dbReference type="InterPro" id="IPR029056">
    <property type="entry name" value="Ribokinase-like"/>
</dbReference>
<evidence type="ECO:0000313" key="15">
    <source>
        <dbReference type="Proteomes" id="UP000286848"/>
    </source>
</evidence>
<comment type="caution">
    <text evidence="12">Lacks conserved residue(s) required for the propagation of feature annotation.</text>
</comment>
<feature type="binding site" evidence="12">
    <location>
        <position position="140"/>
    </location>
    <ligand>
        <name>substrate</name>
    </ligand>
</feature>
<dbReference type="RefSeq" id="WP_124975121.1">
    <property type="nucleotide sequence ID" value="NZ_BFFP01000005.1"/>
</dbReference>
<dbReference type="EC" id="2.7.1.15" evidence="2 12"/>
<sequence>MNKVTVVGSINLDTNLRVKRMVKPGETIHAKEHYSAGGGKGANQAVAAARAGAQTAFIGAVGDDAPGEQMLGLLKDENIDVAGVATITNESTGQAFITVDDEGENAITIYAGANFAFGAKEVAEKKDLLEDSDFVIAQFETPVEATIKAFEIARAAGVKTILNPAPGEEKISAELLKVTDMITPNETEAETITGVHVKDEATAKEAAAKLHDLGVAVVIITIGSKGAFYDYNGVGELVPAFKVKAVDTTAAGDTFIGAMSSVLKPDFSNLKDAILFGNKASSLTVQRYGAQPSIPYQKEIQL</sequence>
<feature type="binding site" evidence="12">
    <location>
        <begin position="221"/>
        <end position="226"/>
    </location>
    <ligand>
        <name>ATP</name>
        <dbReference type="ChEBI" id="CHEBI:30616"/>
    </ligand>
</feature>
<dbReference type="InterPro" id="IPR011877">
    <property type="entry name" value="Ribokinase"/>
</dbReference>
<dbReference type="Pfam" id="PF00294">
    <property type="entry name" value="PfkB"/>
    <property type="match status" value="1"/>
</dbReference>
<feature type="binding site" evidence="12">
    <location>
        <position position="284"/>
    </location>
    <ligand>
        <name>K(+)</name>
        <dbReference type="ChEBI" id="CHEBI:29103"/>
    </ligand>
</feature>
<evidence type="ECO:0000256" key="12">
    <source>
        <dbReference type="HAMAP-Rule" id="MF_01987"/>
    </source>
</evidence>
<dbReference type="OrthoDB" id="9775849at2"/>
<dbReference type="GO" id="GO:0005524">
    <property type="term" value="F:ATP binding"/>
    <property type="evidence" value="ECO:0007669"/>
    <property type="project" value="UniProtKB-UniRule"/>
</dbReference>
<comment type="caution">
    <text evidence="14">The sequence shown here is derived from an EMBL/GenBank/DDBJ whole genome shotgun (WGS) entry which is preliminary data.</text>
</comment>
<feature type="binding site" evidence="12">
    <location>
        <position position="278"/>
    </location>
    <ligand>
        <name>ATP</name>
        <dbReference type="ChEBI" id="CHEBI:30616"/>
    </ligand>
</feature>
<dbReference type="NCBIfam" id="NF008353">
    <property type="entry name" value="PRK11142.1"/>
    <property type="match status" value="1"/>
</dbReference>
<evidence type="ECO:0000256" key="6">
    <source>
        <dbReference type="ARBA" id="ARBA00022741"/>
    </source>
</evidence>
<keyword evidence="4 12" id="KW-0808">Transferase</keyword>
<dbReference type="InterPro" id="IPR002173">
    <property type="entry name" value="Carboh/pur_kinase_PfkB_CS"/>
</dbReference>
<evidence type="ECO:0000256" key="1">
    <source>
        <dbReference type="ARBA" id="ARBA00005380"/>
    </source>
</evidence>
<evidence type="ECO:0000259" key="13">
    <source>
        <dbReference type="Pfam" id="PF00294"/>
    </source>
</evidence>
<evidence type="ECO:0000256" key="8">
    <source>
        <dbReference type="ARBA" id="ARBA00022840"/>
    </source>
</evidence>
<organism evidence="14 15">
    <name type="scientific">Ligilactobacillus salitolerans</name>
    <dbReference type="NCBI Taxonomy" id="1808352"/>
    <lineage>
        <taxon>Bacteria</taxon>
        <taxon>Bacillati</taxon>
        <taxon>Bacillota</taxon>
        <taxon>Bacilli</taxon>
        <taxon>Lactobacillales</taxon>
        <taxon>Lactobacillaceae</taxon>
        <taxon>Ligilactobacillus</taxon>
    </lineage>
</organism>
<accession>A0A401IR99</accession>
<feature type="binding site" evidence="12">
    <location>
        <position position="249"/>
    </location>
    <ligand>
        <name>K(+)</name>
        <dbReference type="ChEBI" id="CHEBI:29103"/>
    </ligand>
</feature>
<dbReference type="SUPFAM" id="SSF53613">
    <property type="entry name" value="Ribokinase-like"/>
    <property type="match status" value="1"/>
</dbReference>
<comment type="similarity">
    <text evidence="1">Belongs to the carbohydrate kinase pfkB family.</text>
</comment>
<comment type="similarity">
    <text evidence="12">Belongs to the carbohydrate kinase PfkB family. Ribokinase subfamily.</text>
</comment>
<dbReference type="UniPathway" id="UPA00916">
    <property type="reaction ID" value="UER00889"/>
</dbReference>
<evidence type="ECO:0000256" key="11">
    <source>
        <dbReference type="ARBA" id="ARBA00023277"/>
    </source>
</evidence>
<evidence type="ECO:0000256" key="4">
    <source>
        <dbReference type="ARBA" id="ARBA00022679"/>
    </source>
</evidence>
<comment type="activity regulation">
    <text evidence="12">Activated by a monovalent cation that binds near, but not in, the active site. The most likely occupant of the site in vivo is potassium. Ion binding induces a conformational change that may alter substrate affinity.</text>
</comment>
<gene>
    <name evidence="12 14" type="primary">rbsK</name>
    <name evidence="14" type="ORF">LFYK43_05170</name>
</gene>
<comment type="subcellular location">
    <subcellularLocation>
        <location evidence="12">Cytoplasm</location>
    </subcellularLocation>
</comment>
<dbReference type="GO" id="GO:0046872">
    <property type="term" value="F:metal ion binding"/>
    <property type="evidence" value="ECO:0007669"/>
    <property type="project" value="UniProtKB-KW"/>
</dbReference>
<protein>
    <recommendedName>
        <fullName evidence="3 12">Ribokinase</fullName>
        <shortName evidence="12">RK</shortName>
        <ecNumber evidence="2 12">2.7.1.15</ecNumber>
    </recommendedName>
</protein>
<comment type="function">
    <text evidence="12">Catalyzes the phosphorylation of ribose at O-5 in a reaction requiring ATP and magnesium. The resulting D-ribose-5-phosphate can then be used either for sythesis of nucleotides, histidine, and tryptophan, or as a component of the pentose phosphate pathway.</text>
</comment>
<feature type="binding site" evidence="12">
    <location>
        <position position="185"/>
    </location>
    <ligand>
        <name>ATP</name>
        <dbReference type="ChEBI" id="CHEBI:30616"/>
    </ligand>
</feature>
<evidence type="ECO:0000256" key="5">
    <source>
        <dbReference type="ARBA" id="ARBA00022723"/>
    </source>
</evidence>
<keyword evidence="7 12" id="KW-0418">Kinase</keyword>
<comment type="cofactor">
    <cofactor evidence="12">
        <name>Mg(2+)</name>
        <dbReference type="ChEBI" id="CHEBI:18420"/>
    </cofactor>
    <text evidence="12">Requires a divalent cation, most likely magnesium in vivo, as an electrophilic catalyst to aid phosphoryl group transfer. It is the chelate of the metal and the nucleotide that is the actual substrate.</text>
</comment>
<reference evidence="14 15" key="1">
    <citation type="journal article" date="2019" name="Int. J. Syst. Evol. Microbiol.">
        <title>Lactobacillus salitolerans sp. nov., a novel lactic acid bacterium isolated from spent mushroom substrates.</title>
        <authorList>
            <person name="Tohno M."/>
            <person name="Tanizawa Y."/>
            <person name="Kojima Y."/>
            <person name="Sakamoto M."/>
            <person name="Nakamura Y."/>
            <person name="Ohkuma M."/>
            <person name="Kobayashi H."/>
        </authorList>
    </citation>
    <scope>NUCLEOTIDE SEQUENCE [LARGE SCALE GENOMIC DNA]</scope>
    <source>
        <strain evidence="14 15">YK43</strain>
    </source>
</reference>
<comment type="catalytic activity">
    <reaction evidence="12">
        <text>D-ribose + ATP = D-ribose 5-phosphate + ADP + H(+)</text>
        <dbReference type="Rhea" id="RHEA:13697"/>
        <dbReference type="ChEBI" id="CHEBI:15378"/>
        <dbReference type="ChEBI" id="CHEBI:30616"/>
        <dbReference type="ChEBI" id="CHEBI:47013"/>
        <dbReference type="ChEBI" id="CHEBI:78346"/>
        <dbReference type="ChEBI" id="CHEBI:456216"/>
        <dbReference type="EC" id="2.7.1.15"/>
    </reaction>
</comment>
<evidence type="ECO:0000256" key="10">
    <source>
        <dbReference type="ARBA" id="ARBA00022958"/>
    </source>
</evidence>
<dbReference type="GO" id="GO:0005829">
    <property type="term" value="C:cytosol"/>
    <property type="evidence" value="ECO:0007669"/>
    <property type="project" value="TreeGrafter"/>
</dbReference>
<dbReference type="EMBL" id="BFFP01000005">
    <property type="protein sequence ID" value="GBG94058.1"/>
    <property type="molecule type" value="Genomic_DNA"/>
</dbReference>
<dbReference type="Proteomes" id="UP000286848">
    <property type="component" value="Unassembled WGS sequence"/>
</dbReference>
<dbReference type="HAMAP" id="MF_01987">
    <property type="entry name" value="Ribokinase"/>
    <property type="match status" value="1"/>
</dbReference>
<name>A0A401IR99_9LACO</name>
<dbReference type="PANTHER" id="PTHR10584:SF166">
    <property type="entry name" value="RIBOKINASE"/>
    <property type="match status" value="1"/>
</dbReference>
<feature type="binding site" evidence="12">
    <location>
        <position position="287"/>
    </location>
    <ligand>
        <name>K(+)</name>
        <dbReference type="ChEBI" id="CHEBI:29103"/>
    </ligand>
</feature>
<keyword evidence="15" id="KW-1185">Reference proteome</keyword>